<dbReference type="InterPro" id="IPR021109">
    <property type="entry name" value="Peptidase_aspartic_dom_sf"/>
</dbReference>
<gene>
    <name evidence="2" type="ORF">L207DRAFT_574684</name>
</gene>
<evidence type="ECO:0000313" key="3">
    <source>
        <dbReference type="Proteomes" id="UP000235786"/>
    </source>
</evidence>
<dbReference type="EMBL" id="KZ613996">
    <property type="protein sequence ID" value="PMD28759.1"/>
    <property type="molecule type" value="Genomic_DNA"/>
</dbReference>
<dbReference type="STRING" id="1149755.A0A2J6QR70"/>
<dbReference type="Proteomes" id="UP000235786">
    <property type="component" value="Unassembled WGS sequence"/>
</dbReference>
<evidence type="ECO:0000256" key="1">
    <source>
        <dbReference type="SAM" id="MobiDB-lite"/>
    </source>
</evidence>
<sequence>MGRILMGSAKWVRRSARGSICGSAKSVAKHGKSRCSPAERTWAQKCDRCIAHRPYPLPSSESELNTRKRGTNLRSKTPSTSEDIEILRRVRESSTLKAIKTESSAWPEAVPEPDQPSPAGKEGTKHPASAYLPLGEGEFWVSRLAPSGRERPKEQDYEAISYVWAGDEKIRQTPIDTKLKEPPRIHSDGIIVKQRGIKVLIKNREDSAFGDTGAGQNVISDRRRKELGLQMQPNPKSFPMGNSKRIFSPGTVTVPLAFEDDPTNIMTIVAHVVYTFAYDLLLGNPFLKATKCLTTFIHRFVPCLFSVKSKWSFNLLGETTQRFKAQLGNGILISGLPDIGSARNVMDARLAIDYKDDFEILSQPENCGKILFPDGTEEATIGQARTTITLADGKVVPIVFELLPDCHVPVVLGQDFVFDYDIYRKYATSIMESDDLDGGDELMPMGFRMNTSSSQKSKLSKSRTTPATVQNDDLQRQLEWNLKYQCGRIALIDEWNLEDARREAYARLRNPNWQRDPNRPLIPYKPKVICQSPGTTLSTQSPTTQSSSGANLEENQSSDSSSSFHSRDSTLRDSSDVFSTTLDNPSPGWEDVRLSDSFGSDEAAQWQAERPI</sequence>
<reference evidence="2 3" key="1">
    <citation type="submission" date="2016-04" db="EMBL/GenBank/DDBJ databases">
        <title>A degradative enzymes factory behind the ericoid mycorrhizal symbiosis.</title>
        <authorList>
            <consortium name="DOE Joint Genome Institute"/>
            <person name="Martino E."/>
            <person name="Morin E."/>
            <person name="Grelet G."/>
            <person name="Kuo A."/>
            <person name="Kohler A."/>
            <person name="Daghino S."/>
            <person name="Barry K."/>
            <person name="Choi C."/>
            <person name="Cichocki N."/>
            <person name="Clum A."/>
            <person name="Copeland A."/>
            <person name="Hainaut M."/>
            <person name="Haridas S."/>
            <person name="Labutti K."/>
            <person name="Lindquist E."/>
            <person name="Lipzen A."/>
            <person name="Khouja H.-R."/>
            <person name="Murat C."/>
            <person name="Ohm R."/>
            <person name="Olson A."/>
            <person name="Spatafora J."/>
            <person name="Veneault-Fourrey C."/>
            <person name="Henrissat B."/>
            <person name="Grigoriev I."/>
            <person name="Martin F."/>
            <person name="Perotto S."/>
        </authorList>
    </citation>
    <scope>NUCLEOTIDE SEQUENCE [LARGE SCALE GENOMIC DNA]</scope>
    <source>
        <strain evidence="2 3">F</strain>
    </source>
</reference>
<organism evidence="2 3">
    <name type="scientific">Hyaloscypha variabilis (strain UAMH 11265 / GT02V1 / F)</name>
    <name type="common">Meliniomyces variabilis</name>
    <dbReference type="NCBI Taxonomy" id="1149755"/>
    <lineage>
        <taxon>Eukaryota</taxon>
        <taxon>Fungi</taxon>
        <taxon>Dikarya</taxon>
        <taxon>Ascomycota</taxon>
        <taxon>Pezizomycotina</taxon>
        <taxon>Leotiomycetes</taxon>
        <taxon>Helotiales</taxon>
        <taxon>Hyaloscyphaceae</taxon>
        <taxon>Hyaloscypha</taxon>
        <taxon>Hyaloscypha variabilis</taxon>
    </lineage>
</organism>
<keyword evidence="3" id="KW-1185">Reference proteome</keyword>
<dbReference type="OrthoDB" id="3563339at2759"/>
<feature type="region of interest" description="Disordered" evidence="1">
    <location>
        <begin position="101"/>
        <end position="126"/>
    </location>
</feature>
<dbReference type="Gene3D" id="2.40.70.10">
    <property type="entry name" value="Acid Proteases"/>
    <property type="match status" value="2"/>
</dbReference>
<proteinExistence type="predicted"/>
<feature type="region of interest" description="Disordered" evidence="1">
    <location>
        <begin position="447"/>
        <end position="470"/>
    </location>
</feature>
<name>A0A2J6QR70_HYAVF</name>
<dbReference type="CDD" id="cd00303">
    <property type="entry name" value="retropepsin_like"/>
    <property type="match status" value="2"/>
</dbReference>
<feature type="compositionally biased region" description="Polar residues" evidence="1">
    <location>
        <begin position="72"/>
        <end position="81"/>
    </location>
</feature>
<feature type="compositionally biased region" description="Low complexity" evidence="1">
    <location>
        <begin position="531"/>
        <end position="549"/>
    </location>
</feature>
<protein>
    <submittedName>
        <fullName evidence="2">Uncharacterized protein</fullName>
    </submittedName>
</protein>
<feature type="region of interest" description="Disordered" evidence="1">
    <location>
        <begin position="511"/>
        <end position="612"/>
    </location>
</feature>
<dbReference type="AlphaFoldDB" id="A0A2J6QR70"/>
<feature type="region of interest" description="Disordered" evidence="1">
    <location>
        <begin position="57"/>
        <end position="82"/>
    </location>
</feature>
<evidence type="ECO:0000313" key="2">
    <source>
        <dbReference type="EMBL" id="PMD28759.1"/>
    </source>
</evidence>
<accession>A0A2J6QR70</accession>
<feature type="compositionally biased region" description="Basic and acidic residues" evidence="1">
    <location>
        <begin position="565"/>
        <end position="575"/>
    </location>
</feature>